<comment type="caution">
    <text evidence="1">The sequence shown here is derived from an EMBL/GenBank/DDBJ whole genome shotgun (WGS) entry which is preliminary data.</text>
</comment>
<evidence type="ECO:0000313" key="2">
    <source>
        <dbReference type="EMBL" id="GDY79611.1"/>
    </source>
</evidence>
<organism evidence="1 4">
    <name type="scientific">Streptomyces avermitilis</name>
    <dbReference type="NCBI Taxonomy" id="33903"/>
    <lineage>
        <taxon>Bacteria</taxon>
        <taxon>Bacillati</taxon>
        <taxon>Actinomycetota</taxon>
        <taxon>Actinomycetes</taxon>
        <taxon>Kitasatosporales</taxon>
        <taxon>Streptomycetaceae</taxon>
        <taxon>Streptomyces</taxon>
    </lineage>
</organism>
<dbReference type="EMBL" id="BJHY01000002">
    <property type="protein sequence ID" value="GDY79611.1"/>
    <property type="molecule type" value="Genomic_DNA"/>
</dbReference>
<name>A0A4D4MBQ9_STRAX</name>
<accession>A0A4D4MBQ9</accession>
<reference evidence="1 4" key="2">
    <citation type="submission" date="2019-04" db="EMBL/GenBank/DDBJ databases">
        <title>Draft genome sequences of Streptomyces avermitilis NBRC 14893.</title>
        <authorList>
            <person name="Komaki H."/>
            <person name="Tamura T."/>
            <person name="Hosoyama A."/>
        </authorList>
    </citation>
    <scope>NUCLEOTIDE SEQUENCE [LARGE SCALE GENOMIC DNA]</scope>
    <source>
        <strain evidence="1 4">NBRC 14893</strain>
    </source>
</reference>
<dbReference type="AlphaFoldDB" id="A0A4D4MBQ9"/>
<dbReference type="Proteomes" id="UP000299211">
    <property type="component" value="Unassembled WGS sequence"/>
</dbReference>
<reference evidence="2 3" key="1">
    <citation type="submission" date="2019-04" db="EMBL/GenBank/DDBJ databases">
        <title>Draft genome sequences of Streptomyces avermitilis ATCC 31267.</title>
        <authorList>
            <person name="Komaki H."/>
            <person name="Tamura T."/>
            <person name="Hosoyama A."/>
        </authorList>
    </citation>
    <scope>NUCLEOTIDE SEQUENCE [LARGE SCALE GENOMIC DNA]</scope>
    <source>
        <strain evidence="2 3">ATCC 31267</strain>
    </source>
</reference>
<sequence length="88" mass="9604">MHWIPHAAPGQGVDFLQYPVDLPLTGRLARVRPGHLAVLPHLSRTGRRRATGVIRGDNSIAARRGSGWIGPGSASNRARVLKRQARKL</sequence>
<evidence type="ECO:0000313" key="1">
    <source>
        <dbReference type="EMBL" id="GDY69361.1"/>
    </source>
</evidence>
<dbReference type="EMBL" id="BJHX01000002">
    <property type="protein sequence ID" value="GDY69361.1"/>
    <property type="molecule type" value="Genomic_DNA"/>
</dbReference>
<gene>
    <name evidence="1" type="ORF">SAV14893_087540</name>
    <name evidence="2" type="ORF">SAV31267_090960</name>
</gene>
<evidence type="ECO:0000313" key="4">
    <source>
        <dbReference type="Proteomes" id="UP000302139"/>
    </source>
</evidence>
<dbReference type="Proteomes" id="UP000302139">
    <property type="component" value="Unassembled WGS sequence"/>
</dbReference>
<evidence type="ECO:0000313" key="3">
    <source>
        <dbReference type="Proteomes" id="UP000299211"/>
    </source>
</evidence>
<proteinExistence type="predicted"/>
<protein>
    <submittedName>
        <fullName evidence="1">Uncharacterized protein</fullName>
    </submittedName>
</protein>